<evidence type="ECO:0000256" key="2">
    <source>
        <dbReference type="ARBA" id="ARBA00001633"/>
    </source>
</evidence>
<dbReference type="EMBL" id="LR217739">
    <property type="protein sequence ID" value="VFP88271.1"/>
    <property type="molecule type" value="Genomic_DNA"/>
</dbReference>
<evidence type="ECO:0000259" key="17">
    <source>
        <dbReference type="Pfam" id="PF00697"/>
    </source>
</evidence>
<evidence type="ECO:0000313" key="18">
    <source>
        <dbReference type="EMBL" id="VFP88271.1"/>
    </source>
</evidence>
<dbReference type="NCBIfam" id="NF006945">
    <property type="entry name" value="PRK09427.1"/>
    <property type="match status" value="1"/>
</dbReference>
<dbReference type="Proteomes" id="UP000294455">
    <property type="component" value="Chromosome"/>
</dbReference>
<dbReference type="InterPro" id="IPR045186">
    <property type="entry name" value="Indole-3-glycerol_P_synth"/>
</dbReference>
<dbReference type="PANTHER" id="PTHR22854">
    <property type="entry name" value="TRYPTOPHAN BIOSYNTHESIS PROTEIN"/>
    <property type="match status" value="1"/>
</dbReference>
<evidence type="ECO:0000256" key="7">
    <source>
        <dbReference type="ARBA" id="ARBA00022605"/>
    </source>
</evidence>
<evidence type="ECO:0000256" key="1">
    <source>
        <dbReference type="ARBA" id="ARBA00001164"/>
    </source>
</evidence>
<keyword evidence="7 15" id="KW-0028">Amino-acid biosynthesis</keyword>
<comment type="pathway">
    <text evidence="4">Amino-acid biosynthesis; L-tryptophan biosynthesis; L-tryptophan from chorismate: step 4/5.</text>
</comment>
<evidence type="ECO:0000313" key="19">
    <source>
        <dbReference type="Proteomes" id="UP000294455"/>
    </source>
</evidence>
<dbReference type="InterPro" id="IPR001240">
    <property type="entry name" value="PRAI_dom"/>
</dbReference>
<evidence type="ECO:0000256" key="8">
    <source>
        <dbReference type="ARBA" id="ARBA00022793"/>
    </source>
</evidence>
<evidence type="ECO:0000256" key="4">
    <source>
        <dbReference type="ARBA" id="ARBA00004696"/>
    </source>
</evidence>
<evidence type="ECO:0000256" key="10">
    <source>
        <dbReference type="ARBA" id="ARBA00023141"/>
    </source>
</evidence>
<dbReference type="Gene3D" id="3.20.20.70">
    <property type="entry name" value="Aldolase class I"/>
    <property type="match status" value="2"/>
</dbReference>
<keyword evidence="8" id="KW-0210">Decarboxylase</keyword>
<keyword evidence="10 15" id="KW-0057">Aromatic amino acid biosynthesis</keyword>
<evidence type="ECO:0000256" key="11">
    <source>
        <dbReference type="ARBA" id="ARBA00023235"/>
    </source>
</evidence>
<evidence type="ECO:0000256" key="3">
    <source>
        <dbReference type="ARBA" id="ARBA00004664"/>
    </source>
</evidence>
<organism evidence="18 19">
    <name type="scientific">Buchnera aphidicola</name>
    <name type="common">Cinara piceae</name>
    <dbReference type="NCBI Taxonomy" id="1660043"/>
    <lineage>
        <taxon>Bacteria</taxon>
        <taxon>Pseudomonadati</taxon>
        <taxon>Pseudomonadota</taxon>
        <taxon>Gammaproteobacteria</taxon>
        <taxon>Enterobacterales</taxon>
        <taxon>Erwiniaceae</taxon>
        <taxon>Buchnera</taxon>
    </lineage>
</organism>
<dbReference type="GO" id="GO:0000162">
    <property type="term" value="P:L-tryptophan biosynthetic process"/>
    <property type="evidence" value="ECO:0007669"/>
    <property type="project" value="UniProtKB-UniRule"/>
</dbReference>
<dbReference type="PANTHER" id="PTHR22854:SF2">
    <property type="entry name" value="INDOLE-3-GLYCEROL-PHOSPHATE SYNTHASE"/>
    <property type="match status" value="1"/>
</dbReference>
<dbReference type="GO" id="GO:0004425">
    <property type="term" value="F:indole-3-glycerol-phosphate synthase activity"/>
    <property type="evidence" value="ECO:0007669"/>
    <property type="project" value="UniProtKB-EC"/>
</dbReference>
<evidence type="ECO:0000256" key="15">
    <source>
        <dbReference type="HAMAP-Rule" id="MF_00135"/>
    </source>
</evidence>
<evidence type="ECO:0000256" key="5">
    <source>
        <dbReference type="ARBA" id="ARBA00007902"/>
    </source>
</evidence>
<evidence type="ECO:0000256" key="12">
    <source>
        <dbReference type="ARBA" id="ARBA00023239"/>
    </source>
</evidence>
<comment type="catalytic activity">
    <reaction evidence="2">
        <text>1-(2-carboxyphenylamino)-1-deoxy-D-ribulose 5-phosphate + H(+) = (1S,2R)-1-C-(indol-3-yl)glycerol 3-phosphate + CO2 + H2O</text>
        <dbReference type="Rhea" id="RHEA:23476"/>
        <dbReference type="ChEBI" id="CHEBI:15377"/>
        <dbReference type="ChEBI" id="CHEBI:15378"/>
        <dbReference type="ChEBI" id="CHEBI:16526"/>
        <dbReference type="ChEBI" id="CHEBI:58613"/>
        <dbReference type="ChEBI" id="CHEBI:58866"/>
        <dbReference type="EC" id="4.1.1.48"/>
    </reaction>
</comment>
<comment type="similarity">
    <text evidence="5">In the N-terminal section; belongs to the TrpC family.</text>
</comment>
<comment type="function">
    <text evidence="14">Bifunctional enzyme that catalyzes two sequential steps of tryptophan biosynthetic pathway. The first reaction is catalyzed by the isomerase, coded by the TrpF domain; the second reaction is catalyzed by the synthase, coded by the TrpC domain.</text>
</comment>
<name>A0A803FTT3_9GAMM</name>
<comment type="catalytic activity">
    <reaction evidence="1 15">
        <text>N-(5-phospho-beta-D-ribosyl)anthranilate = 1-(2-carboxyphenylamino)-1-deoxy-D-ribulose 5-phosphate</text>
        <dbReference type="Rhea" id="RHEA:21540"/>
        <dbReference type="ChEBI" id="CHEBI:18277"/>
        <dbReference type="ChEBI" id="CHEBI:58613"/>
        <dbReference type="EC" id="5.3.1.24"/>
    </reaction>
</comment>
<gene>
    <name evidence="18" type="primary">trpC</name>
    <name evidence="15" type="synonym">trpF</name>
    <name evidence="18" type="ORF">BUCIPICE3303_183</name>
</gene>
<evidence type="ECO:0000259" key="16">
    <source>
        <dbReference type="Pfam" id="PF00218"/>
    </source>
</evidence>
<dbReference type="Pfam" id="PF00697">
    <property type="entry name" value="PRAI"/>
    <property type="match status" value="1"/>
</dbReference>
<dbReference type="GO" id="GO:0004640">
    <property type="term" value="F:phosphoribosylanthranilate isomerase activity"/>
    <property type="evidence" value="ECO:0007669"/>
    <property type="project" value="UniProtKB-UniRule"/>
</dbReference>
<dbReference type="InterPro" id="IPR013785">
    <property type="entry name" value="Aldolase_TIM"/>
</dbReference>
<evidence type="ECO:0000256" key="6">
    <source>
        <dbReference type="ARBA" id="ARBA00009847"/>
    </source>
</evidence>
<comment type="similarity">
    <text evidence="6">In the C-terminal section; belongs to the TrpF family.</text>
</comment>
<dbReference type="UniPathway" id="UPA00035">
    <property type="reaction ID" value="UER00042"/>
</dbReference>
<dbReference type="HAMAP" id="MF_00135">
    <property type="entry name" value="PRAI"/>
    <property type="match status" value="1"/>
</dbReference>
<dbReference type="Pfam" id="PF00218">
    <property type="entry name" value="IGPS"/>
    <property type="match status" value="1"/>
</dbReference>
<dbReference type="OrthoDB" id="9804217at2"/>
<keyword evidence="12 18" id="KW-0456">Lyase</keyword>
<comment type="similarity">
    <text evidence="15">Belongs to the TrpF family.</text>
</comment>
<comment type="pathway">
    <text evidence="3 15">Amino-acid biosynthesis; L-tryptophan biosynthesis; L-tryptophan from chorismate: step 3/5.</text>
</comment>
<keyword evidence="11 15" id="KW-0413">Isomerase</keyword>
<feature type="domain" description="Indole-3-glycerol phosphate synthase" evidence="16">
    <location>
        <begin position="7"/>
        <end position="253"/>
    </location>
</feature>
<evidence type="ECO:0000256" key="14">
    <source>
        <dbReference type="ARBA" id="ARBA00025592"/>
    </source>
</evidence>
<feature type="domain" description="N-(5'phosphoribosyl) anthranilate isomerase (PRAI)" evidence="17">
    <location>
        <begin position="258"/>
        <end position="447"/>
    </location>
</feature>
<sequence length="461" mass="52957">MKNNIISKILQSTYSWIQYKKNNLPLNSFYNKIKQSKNCFEKALKKNNPSFILECKKASPLNGVFKKNFNISKIIKIYNKYADVISIITEEKFFHGNFNYLLEAHNKTKKPLLCKDFFIDPYQIYYARYNKANAILLMLSILDDTQYIKLSNIAKSMNLGILTEIHTFNELKRALLLNASVIGINNRDLKNLSININNTRILAPLIPKNKIIICESGIDSYKSIRSLRSTVNGFLVGTHLMRSKNLEFSTRKLIYGDNKICGLTKNKDAHIADKSGCIYGGLIFVPESPRYINDQMCEKIIMNNLLRYIGVFCNEEDKNILIKVNKFNLYGVQLHGGENQEFIRRLKILLPKHVHIWKSISMNKNTIINNIVYINRYLLDNKKGGTGKTFDWNLIKKVNTSNMMLSGGLNLKNCFLASTLGFRGLDFNSGLEISPGIKDPKKIISAFKILRYFPKNKNLSN</sequence>
<dbReference type="AlphaFoldDB" id="A0A803FTT3"/>
<protein>
    <recommendedName>
        <fullName evidence="15">N-(5'-phosphoribosyl)anthranilate isomerase</fullName>
        <shortName evidence="15">PRAI</shortName>
        <ecNumber evidence="15">5.3.1.24</ecNumber>
    </recommendedName>
</protein>
<evidence type="ECO:0000256" key="13">
    <source>
        <dbReference type="ARBA" id="ARBA00023268"/>
    </source>
</evidence>
<dbReference type="SUPFAM" id="SSF51366">
    <property type="entry name" value="Ribulose-phoshate binding barrel"/>
    <property type="match status" value="2"/>
</dbReference>
<dbReference type="EC" id="5.3.1.24" evidence="15"/>
<keyword evidence="9 15" id="KW-0822">Tryptophan biosynthesis</keyword>
<reference evidence="18 19" key="1">
    <citation type="submission" date="2019-02" db="EMBL/GenBank/DDBJ databases">
        <authorList>
            <person name="Manzano-Marin A."/>
            <person name="Manzano-Marin A."/>
        </authorList>
    </citation>
    <scope>NUCLEOTIDE SEQUENCE [LARGE SCALE GENOMIC DNA]</scope>
    <source>
        <strain evidence="18 19">BuCipiceae</strain>
    </source>
</reference>
<dbReference type="CDD" id="cd00331">
    <property type="entry name" value="IGPS"/>
    <property type="match status" value="1"/>
</dbReference>
<dbReference type="InterPro" id="IPR013798">
    <property type="entry name" value="Indole-3-glycerol_P_synth_dom"/>
</dbReference>
<accession>A0A803FTT3</accession>
<dbReference type="RefSeq" id="WP_154049242.1">
    <property type="nucleotide sequence ID" value="NZ_LR217739.1"/>
</dbReference>
<proteinExistence type="inferred from homology"/>
<dbReference type="FunFam" id="3.20.20.70:FF:000024">
    <property type="entry name" value="Indole-3-glycerol phosphate synthase"/>
    <property type="match status" value="1"/>
</dbReference>
<keyword evidence="13" id="KW-0511">Multifunctional enzyme</keyword>
<dbReference type="CDD" id="cd00405">
    <property type="entry name" value="PRAI"/>
    <property type="match status" value="1"/>
</dbReference>
<dbReference type="InterPro" id="IPR011060">
    <property type="entry name" value="RibuloseP-bd_barrel"/>
</dbReference>
<evidence type="ECO:0000256" key="9">
    <source>
        <dbReference type="ARBA" id="ARBA00022822"/>
    </source>
</evidence>